<dbReference type="SUPFAM" id="SSF56731">
    <property type="entry name" value="DNA primase core"/>
    <property type="match status" value="1"/>
</dbReference>
<dbReference type="Gene3D" id="3.40.1360.10">
    <property type="match status" value="1"/>
</dbReference>
<organism evidence="1">
    <name type="scientific">viral metagenome</name>
    <dbReference type="NCBI Taxonomy" id="1070528"/>
    <lineage>
        <taxon>unclassified sequences</taxon>
        <taxon>metagenomes</taxon>
        <taxon>organismal metagenomes</taxon>
    </lineage>
</organism>
<proteinExistence type="predicted"/>
<gene>
    <name evidence="2" type="ORF">MM415A00925_0014</name>
    <name evidence="1" type="ORF">MM415B01491_0016</name>
</gene>
<dbReference type="AlphaFoldDB" id="A0A6M3IKT2"/>
<dbReference type="EMBL" id="MT142373">
    <property type="protein sequence ID" value="QJA79238.1"/>
    <property type="molecule type" value="Genomic_DNA"/>
</dbReference>
<accession>A0A6M3IKT2</accession>
<reference evidence="1" key="1">
    <citation type="submission" date="2020-03" db="EMBL/GenBank/DDBJ databases">
        <title>The deep terrestrial virosphere.</title>
        <authorList>
            <person name="Holmfeldt K."/>
            <person name="Nilsson E."/>
            <person name="Simone D."/>
            <person name="Lopez-Fernandez M."/>
            <person name="Wu X."/>
            <person name="de Brujin I."/>
            <person name="Lundin D."/>
            <person name="Andersson A."/>
            <person name="Bertilsson S."/>
            <person name="Dopson M."/>
        </authorList>
    </citation>
    <scope>NUCLEOTIDE SEQUENCE</scope>
    <source>
        <strain evidence="2">MM415A00925</strain>
        <strain evidence="1">MM415B01491</strain>
    </source>
</reference>
<name>A0A6M3IKT2_9ZZZZ</name>
<dbReference type="EMBL" id="MT141311">
    <property type="protein sequence ID" value="QJA58169.1"/>
    <property type="molecule type" value="Genomic_DNA"/>
</dbReference>
<evidence type="ECO:0000313" key="1">
    <source>
        <dbReference type="EMBL" id="QJA58169.1"/>
    </source>
</evidence>
<protein>
    <submittedName>
        <fullName evidence="1">Putative DNA primase</fullName>
    </submittedName>
</protein>
<sequence length="295" mass="33734">MFDAEQFLDDHGVSYSRGGKHGKTGWIQIACPMCTGNPGWHGGFNVEEGYYHCRRCAWHPIDKIVATLLNVELYEARRIVKPYFINQEGDTRAIIPRKQVIELPAGLNLMRWPHKEYLKGRGFDPEEIYNQWGVMGTGHIGDYKYRLFIPITYKGECVSYTTRDITGRSQLKYLSCLGFDEVVPHQDLLYGFDQAQARKVTKVAVVEGPTDVWRLGVGALGTFGIDWTKAQLRLLVENFEQFVVMYDREVKAQEKAEDLVNALVMLGREAYNVKIKVPDPAKFTDEEAMEIMRGL</sequence>
<evidence type="ECO:0000313" key="2">
    <source>
        <dbReference type="EMBL" id="QJA79238.1"/>
    </source>
</evidence>